<dbReference type="RefSeq" id="WP_144354246.1">
    <property type="nucleotide sequence ID" value="NZ_CBCRVV010000010.1"/>
</dbReference>
<dbReference type="SUPFAM" id="SSF53335">
    <property type="entry name" value="S-adenosyl-L-methionine-dependent methyltransferases"/>
    <property type="match status" value="1"/>
</dbReference>
<dbReference type="Gene3D" id="3.40.50.12710">
    <property type="match status" value="2"/>
</dbReference>
<dbReference type="Pfam" id="PF02636">
    <property type="entry name" value="Methyltransf_28"/>
    <property type="match status" value="1"/>
</dbReference>
<dbReference type="EMBL" id="VMBG01000004">
    <property type="protein sequence ID" value="TSJ75104.1"/>
    <property type="molecule type" value="Genomic_DNA"/>
</dbReference>
<keyword evidence="1" id="KW-0489">Methyltransferase</keyword>
<evidence type="ECO:0000313" key="4">
    <source>
        <dbReference type="Proteomes" id="UP000315648"/>
    </source>
</evidence>
<evidence type="ECO:0000256" key="2">
    <source>
        <dbReference type="ARBA" id="ARBA00022679"/>
    </source>
</evidence>
<sequence length="329" mass="35608">MGSSSTLSPEFTAAFLTRAGANGTLTFADFMDLALFHPQLGYYRQNKARVGYARGTDFYTATTSGAVFGEMVTAACVNLLGGETEAKNHSFVEIGAEPGGGVLAGVTHPFASARTIRIGEPLELGGRCIVFSNELFDAQPLRRFVCRGDAWRELGVRLHDGVLQEVELTETSEPWLPADAGEGYIFDAPRAAATLADTLAVQPWSGLFVAFDYGKSLVELATATPAGTARAYFQHTQSNELLARPGEQDLTGHVCWDWLADSLNRAGFHGTTVESQESFFIHHAGNFLAPAMAAEASRVSPRKLALMQLLHPSHMGQKFQVLHARREKS</sequence>
<keyword evidence="2" id="KW-0808">Transferase</keyword>
<dbReference type="AlphaFoldDB" id="A0A556QEM4"/>
<dbReference type="GO" id="GO:0035243">
    <property type="term" value="F:protein-arginine omega-N symmetric methyltransferase activity"/>
    <property type="evidence" value="ECO:0007669"/>
    <property type="project" value="TreeGrafter"/>
</dbReference>
<organism evidence="3 4">
    <name type="scientific">Rariglobus hedericola</name>
    <dbReference type="NCBI Taxonomy" id="2597822"/>
    <lineage>
        <taxon>Bacteria</taxon>
        <taxon>Pseudomonadati</taxon>
        <taxon>Verrucomicrobiota</taxon>
        <taxon>Opitutia</taxon>
        <taxon>Opitutales</taxon>
        <taxon>Opitutaceae</taxon>
        <taxon>Rariglobus</taxon>
    </lineage>
</organism>
<reference evidence="3 4" key="1">
    <citation type="submission" date="2019-07" db="EMBL/GenBank/DDBJ databases">
        <title>Description of 53C-WASEF.</title>
        <authorList>
            <person name="Pitt A."/>
            <person name="Hahn M.W."/>
        </authorList>
    </citation>
    <scope>NUCLEOTIDE SEQUENCE [LARGE SCALE GENOMIC DNA]</scope>
    <source>
        <strain evidence="3 4">53C-WASEF</strain>
    </source>
</reference>
<keyword evidence="4" id="KW-1185">Reference proteome</keyword>
<gene>
    <name evidence="3" type="ORF">FPL22_17050</name>
</gene>
<protein>
    <recommendedName>
        <fullName evidence="5">SAM-dependent methyltransferase</fullName>
    </recommendedName>
</protein>
<dbReference type="PANTHER" id="PTHR12049">
    <property type="entry name" value="PROTEIN ARGININE METHYLTRANSFERASE NDUFAF7, MITOCHONDRIAL"/>
    <property type="match status" value="1"/>
</dbReference>
<dbReference type="OrthoDB" id="9794208at2"/>
<dbReference type="InterPro" id="IPR038375">
    <property type="entry name" value="NDUFAF7_sf"/>
</dbReference>
<dbReference type="InterPro" id="IPR029063">
    <property type="entry name" value="SAM-dependent_MTases_sf"/>
</dbReference>
<proteinExistence type="predicted"/>
<evidence type="ECO:0000256" key="1">
    <source>
        <dbReference type="ARBA" id="ARBA00022603"/>
    </source>
</evidence>
<dbReference type="GO" id="GO:0032259">
    <property type="term" value="P:methylation"/>
    <property type="evidence" value="ECO:0007669"/>
    <property type="project" value="UniProtKB-KW"/>
</dbReference>
<dbReference type="InterPro" id="IPR003788">
    <property type="entry name" value="NDUFAF7"/>
</dbReference>
<comment type="caution">
    <text evidence="3">The sequence shown here is derived from an EMBL/GenBank/DDBJ whole genome shotgun (WGS) entry which is preliminary data.</text>
</comment>
<dbReference type="Proteomes" id="UP000315648">
    <property type="component" value="Unassembled WGS sequence"/>
</dbReference>
<evidence type="ECO:0000313" key="3">
    <source>
        <dbReference type="EMBL" id="TSJ75104.1"/>
    </source>
</evidence>
<evidence type="ECO:0008006" key="5">
    <source>
        <dbReference type="Google" id="ProtNLM"/>
    </source>
</evidence>
<dbReference type="PANTHER" id="PTHR12049:SF7">
    <property type="entry name" value="PROTEIN ARGININE METHYLTRANSFERASE NDUFAF7, MITOCHONDRIAL"/>
    <property type="match status" value="1"/>
</dbReference>
<name>A0A556QEM4_9BACT</name>
<accession>A0A556QEM4</accession>